<keyword evidence="3" id="KW-1185">Reference proteome</keyword>
<feature type="region of interest" description="Disordered" evidence="1">
    <location>
        <begin position="169"/>
        <end position="217"/>
    </location>
</feature>
<feature type="compositionally biased region" description="Polar residues" evidence="1">
    <location>
        <begin position="35"/>
        <end position="45"/>
    </location>
</feature>
<dbReference type="RefSeq" id="WP_091459291.1">
    <property type="nucleotide sequence ID" value="NZ_FMHU01000002.1"/>
</dbReference>
<reference evidence="3" key="1">
    <citation type="submission" date="2016-06" db="EMBL/GenBank/DDBJ databases">
        <authorList>
            <person name="Varghese N."/>
        </authorList>
    </citation>
    <scope>NUCLEOTIDE SEQUENCE [LARGE SCALE GENOMIC DNA]</scope>
    <source>
        <strain evidence="3">DSM 46123</strain>
    </source>
</reference>
<name>A0A1C6RX32_9ACTN</name>
<dbReference type="AlphaFoldDB" id="A0A1C6RX32"/>
<feature type="compositionally biased region" description="Basic and acidic residues" evidence="1">
    <location>
        <begin position="1"/>
        <end position="21"/>
    </location>
</feature>
<proteinExistence type="predicted"/>
<dbReference type="EMBL" id="FMHU01000002">
    <property type="protein sequence ID" value="SCL21695.1"/>
    <property type="molecule type" value="Genomic_DNA"/>
</dbReference>
<feature type="region of interest" description="Disordered" evidence="1">
    <location>
        <begin position="1"/>
        <end position="107"/>
    </location>
</feature>
<evidence type="ECO:0000256" key="1">
    <source>
        <dbReference type="SAM" id="MobiDB-lite"/>
    </source>
</evidence>
<protein>
    <submittedName>
        <fullName evidence="2">Uncharacterized protein</fullName>
    </submittedName>
</protein>
<organism evidence="2 3">
    <name type="scientific">Micromonospora inyonensis</name>
    <dbReference type="NCBI Taxonomy" id="47866"/>
    <lineage>
        <taxon>Bacteria</taxon>
        <taxon>Bacillati</taxon>
        <taxon>Actinomycetota</taxon>
        <taxon>Actinomycetes</taxon>
        <taxon>Micromonosporales</taxon>
        <taxon>Micromonosporaceae</taxon>
        <taxon>Micromonospora</taxon>
    </lineage>
</organism>
<dbReference type="Proteomes" id="UP000198906">
    <property type="component" value="Unassembled WGS sequence"/>
</dbReference>
<feature type="compositionally biased region" description="Low complexity" evidence="1">
    <location>
        <begin position="22"/>
        <end position="34"/>
    </location>
</feature>
<evidence type="ECO:0000313" key="3">
    <source>
        <dbReference type="Proteomes" id="UP000198906"/>
    </source>
</evidence>
<evidence type="ECO:0000313" key="2">
    <source>
        <dbReference type="EMBL" id="SCL21695.1"/>
    </source>
</evidence>
<gene>
    <name evidence="2" type="ORF">GA0074694_3115</name>
</gene>
<sequence>MADTQRSGERAADKAEAKADTRTAAAKATSARASQDTSNSRTTAQAEGEQRIAGDASVTNAPVRGDVIVTEGQSAPFATKPDDVPVDPRSGQPFSESNSDGLKGTHGEELLAATGSVVPGVDPARIPAEVTPGVSPDAGGDKLFAAALAKAPSLTREFVDKMGIDDETLGQIARGEIPPPPMPGPIYTTDMYRTPGGYQQTPPGVPPEDVGKNATTR</sequence>
<accession>A0A1C6RX32</accession>
<dbReference type="STRING" id="47866.GA0074694_3115"/>